<dbReference type="RefSeq" id="WP_066525539.1">
    <property type="nucleotide sequence ID" value="NZ_JBHSFZ010000001.1"/>
</dbReference>
<name>A0ABV9EWP5_9SPHN</name>
<organism evidence="2 3">
    <name type="scientific">Sphingobium tyrosinilyticum</name>
    <dbReference type="NCBI Taxonomy" id="2715436"/>
    <lineage>
        <taxon>Bacteria</taxon>
        <taxon>Pseudomonadati</taxon>
        <taxon>Pseudomonadota</taxon>
        <taxon>Alphaproteobacteria</taxon>
        <taxon>Sphingomonadales</taxon>
        <taxon>Sphingomonadaceae</taxon>
        <taxon>Sphingobium</taxon>
    </lineage>
</organism>
<dbReference type="PANTHER" id="PTHR34109">
    <property type="entry name" value="BNAUNNG04460D PROTEIN-RELATED"/>
    <property type="match status" value="1"/>
</dbReference>
<keyword evidence="3" id="KW-1185">Reference proteome</keyword>
<dbReference type="PANTHER" id="PTHR34109:SF1">
    <property type="entry name" value="VOC DOMAIN-CONTAINING PROTEIN"/>
    <property type="match status" value="1"/>
</dbReference>
<dbReference type="Gene3D" id="3.10.180.10">
    <property type="entry name" value="2,3-Dihydroxybiphenyl 1,2-Dioxygenase, domain 1"/>
    <property type="match status" value="1"/>
</dbReference>
<protein>
    <submittedName>
        <fullName evidence="2">VOC family protein</fullName>
    </submittedName>
</protein>
<feature type="domain" description="VOC" evidence="1">
    <location>
        <begin position="14"/>
        <end position="138"/>
    </location>
</feature>
<dbReference type="Proteomes" id="UP001595957">
    <property type="component" value="Unassembled WGS sequence"/>
</dbReference>
<comment type="caution">
    <text evidence="2">The sequence shown here is derived from an EMBL/GenBank/DDBJ whole genome shotgun (WGS) entry which is preliminary data.</text>
</comment>
<gene>
    <name evidence="2" type="ORF">ACFO3E_01695</name>
</gene>
<evidence type="ECO:0000259" key="1">
    <source>
        <dbReference type="PROSITE" id="PS51819"/>
    </source>
</evidence>
<sequence>MASQIPHAKTQDTDFMFTKLQVKDLEGAVAFYSSVIGLVEMNRVEAEIVGRKVSEVVFMPTYAGGPLFILAQFHDTGTPAANELILGLATKDIAGLIERAEAAGARVLEPAREVPGMGGMQVAFIADPEGHVLQLSQIGG</sequence>
<proteinExistence type="predicted"/>
<dbReference type="InterPro" id="IPR029068">
    <property type="entry name" value="Glyas_Bleomycin-R_OHBP_Dase"/>
</dbReference>
<reference evidence="3" key="1">
    <citation type="journal article" date="2019" name="Int. J. Syst. Evol. Microbiol.">
        <title>The Global Catalogue of Microorganisms (GCM) 10K type strain sequencing project: providing services to taxonomists for standard genome sequencing and annotation.</title>
        <authorList>
            <consortium name="The Broad Institute Genomics Platform"/>
            <consortium name="The Broad Institute Genome Sequencing Center for Infectious Disease"/>
            <person name="Wu L."/>
            <person name="Ma J."/>
        </authorList>
    </citation>
    <scope>NUCLEOTIDE SEQUENCE [LARGE SCALE GENOMIC DNA]</scope>
    <source>
        <strain evidence="3">NBRC 103632</strain>
    </source>
</reference>
<dbReference type="EMBL" id="JBHSFZ010000001">
    <property type="protein sequence ID" value="MFC4592910.1"/>
    <property type="molecule type" value="Genomic_DNA"/>
</dbReference>
<dbReference type="Pfam" id="PF00903">
    <property type="entry name" value="Glyoxalase"/>
    <property type="match status" value="1"/>
</dbReference>
<dbReference type="PROSITE" id="PS51819">
    <property type="entry name" value="VOC"/>
    <property type="match status" value="1"/>
</dbReference>
<dbReference type="SUPFAM" id="SSF54593">
    <property type="entry name" value="Glyoxalase/Bleomycin resistance protein/Dihydroxybiphenyl dioxygenase"/>
    <property type="match status" value="1"/>
</dbReference>
<evidence type="ECO:0000313" key="3">
    <source>
        <dbReference type="Proteomes" id="UP001595957"/>
    </source>
</evidence>
<dbReference type="InterPro" id="IPR004360">
    <property type="entry name" value="Glyas_Fos-R_dOase_dom"/>
</dbReference>
<accession>A0ABV9EWP5</accession>
<evidence type="ECO:0000313" key="2">
    <source>
        <dbReference type="EMBL" id="MFC4592910.1"/>
    </source>
</evidence>
<dbReference type="InterPro" id="IPR037523">
    <property type="entry name" value="VOC_core"/>
</dbReference>